<dbReference type="GO" id="GO:0006950">
    <property type="term" value="P:response to stress"/>
    <property type="evidence" value="ECO:0007669"/>
    <property type="project" value="TreeGrafter"/>
</dbReference>
<keyword evidence="2" id="KW-0238">DNA-binding</keyword>
<dbReference type="PROSITE" id="PS50995">
    <property type="entry name" value="HTH_MARR_2"/>
    <property type="match status" value="1"/>
</dbReference>
<name>A0A839Y785_9ACTN</name>
<dbReference type="Pfam" id="PF12802">
    <property type="entry name" value="MarR_2"/>
    <property type="match status" value="1"/>
</dbReference>
<dbReference type="SUPFAM" id="SSF46785">
    <property type="entry name" value="Winged helix' DNA-binding domain"/>
    <property type="match status" value="1"/>
</dbReference>
<dbReference type="InterPro" id="IPR039422">
    <property type="entry name" value="MarR/SlyA-like"/>
</dbReference>
<dbReference type="RefSeq" id="WP_343056625.1">
    <property type="nucleotide sequence ID" value="NZ_JACIBU010000001.1"/>
</dbReference>
<evidence type="ECO:0000259" key="1">
    <source>
        <dbReference type="PROSITE" id="PS50995"/>
    </source>
</evidence>
<organism evidence="2 3">
    <name type="scientific">Modestobacter versicolor</name>
    <dbReference type="NCBI Taxonomy" id="429133"/>
    <lineage>
        <taxon>Bacteria</taxon>
        <taxon>Bacillati</taxon>
        <taxon>Actinomycetota</taxon>
        <taxon>Actinomycetes</taxon>
        <taxon>Geodermatophilales</taxon>
        <taxon>Geodermatophilaceae</taxon>
        <taxon>Modestobacter</taxon>
    </lineage>
</organism>
<dbReference type="SMART" id="SM00347">
    <property type="entry name" value="HTH_MARR"/>
    <property type="match status" value="1"/>
</dbReference>
<dbReference type="PANTHER" id="PTHR33164">
    <property type="entry name" value="TRANSCRIPTIONAL REGULATOR, MARR FAMILY"/>
    <property type="match status" value="1"/>
</dbReference>
<dbReference type="Proteomes" id="UP000580718">
    <property type="component" value="Unassembled WGS sequence"/>
</dbReference>
<dbReference type="PANTHER" id="PTHR33164:SF103">
    <property type="entry name" value="REGULATORY PROTEIN MARR"/>
    <property type="match status" value="1"/>
</dbReference>
<evidence type="ECO:0000313" key="3">
    <source>
        <dbReference type="Proteomes" id="UP000580718"/>
    </source>
</evidence>
<feature type="domain" description="HTH marR-type" evidence="1">
    <location>
        <begin position="11"/>
        <end position="143"/>
    </location>
</feature>
<proteinExistence type="predicted"/>
<evidence type="ECO:0000313" key="2">
    <source>
        <dbReference type="EMBL" id="MBB3677212.1"/>
    </source>
</evidence>
<dbReference type="GO" id="GO:0003677">
    <property type="term" value="F:DNA binding"/>
    <property type="evidence" value="ECO:0007669"/>
    <property type="project" value="UniProtKB-KW"/>
</dbReference>
<reference evidence="2 3" key="1">
    <citation type="submission" date="2020-08" db="EMBL/GenBank/DDBJ databases">
        <title>Sequencing the genomes of 1000 actinobacteria strains.</title>
        <authorList>
            <person name="Klenk H.-P."/>
        </authorList>
    </citation>
    <scope>NUCLEOTIDE SEQUENCE [LARGE SCALE GENOMIC DNA]</scope>
    <source>
        <strain evidence="2 3">DSM 16678</strain>
    </source>
</reference>
<sequence>MADPPRTDDGTALLGDLVMRLARTLRRRFSAVLEPWELSPHQARALRVVCARDGVRLSELAEALRIAPRSATEVADGLQDRGLVVRAADPADRRAVVLTPTDDGRRVQREVDAARAADAEELFARLSPGDRTELARILRSLAD</sequence>
<gene>
    <name evidence="2" type="ORF">FHX36_002947</name>
</gene>
<comment type="caution">
    <text evidence="2">The sequence shown here is derived from an EMBL/GenBank/DDBJ whole genome shotgun (WGS) entry which is preliminary data.</text>
</comment>
<dbReference type="PRINTS" id="PR00598">
    <property type="entry name" value="HTHMARR"/>
</dbReference>
<dbReference type="InterPro" id="IPR000835">
    <property type="entry name" value="HTH_MarR-typ"/>
</dbReference>
<dbReference type="EMBL" id="JACIBU010000001">
    <property type="protein sequence ID" value="MBB3677212.1"/>
    <property type="molecule type" value="Genomic_DNA"/>
</dbReference>
<dbReference type="InterPro" id="IPR036390">
    <property type="entry name" value="WH_DNA-bd_sf"/>
</dbReference>
<dbReference type="InterPro" id="IPR036388">
    <property type="entry name" value="WH-like_DNA-bd_sf"/>
</dbReference>
<protein>
    <submittedName>
        <fullName evidence="2">DNA-binding MarR family transcriptional regulator</fullName>
    </submittedName>
</protein>
<dbReference type="GO" id="GO:0003700">
    <property type="term" value="F:DNA-binding transcription factor activity"/>
    <property type="evidence" value="ECO:0007669"/>
    <property type="project" value="InterPro"/>
</dbReference>
<dbReference type="Gene3D" id="1.10.10.10">
    <property type="entry name" value="Winged helix-like DNA-binding domain superfamily/Winged helix DNA-binding domain"/>
    <property type="match status" value="1"/>
</dbReference>
<dbReference type="AlphaFoldDB" id="A0A839Y785"/>
<accession>A0A839Y785</accession>